<organism evidence="1 2">
    <name type="scientific">Parelaphostrongylus tenuis</name>
    <name type="common">Meningeal worm</name>
    <dbReference type="NCBI Taxonomy" id="148309"/>
    <lineage>
        <taxon>Eukaryota</taxon>
        <taxon>Metazoa</taxon>
        <taxon>Ecdysozoa</taxon>
        <taxon>Nematoda</taxon>
        <taxon>Chromadorea</taxon>
        <taxon>Rhabditida</taxon>
        <taxon>Rhabditina</taxon>
        <taxon>Rhabditomorpha</taxon>
        <taxon>Strongyloidea</taxon>
        <taxon>Metastrongylidae</taxon>
        <taxon>Parelaphostrongylus</taxon>
    </lineage>
</organism>
<proteinExistence type="predicted"/>
<comment type="caution">
    <text evidence="1">The sequence shown here is derived from an EMBL/GenBank/DDBJ whole genome shotgun (WGS) entry which is preliminary data.</text>
</comment>
<dbReference type="AlphaFoldDB" id="A0AAD5MXJ7"/>
<keyword evidence="2" id="KW-1185">Reference proteome</keyword>
<reference evidence="1" key="1">
    <citation type="submission" date="2021-06" db="EMBL/GenBank/DDBJ databases">
        <title>Parelaphostrongylus tenuis whole genome reference sequence.</title>
        <authorList>
            <person name="Garwood T.J."/>
            <person name="Larsen P.A."/>
            <person name="Fountain-Jones N.M."/>
            <person name="Garbe J.R."/>
            <person name="Macchietto M.G."/>
            <person name="Kania S.A."/>
            <person name="Gerhold R.W."/>
            <person name="Richards J.E."/>
            <person name="Wolf T.M."/>
        </authorList>
    </citation>
    <scope>NUCLEOTIDE SEQUENCE</scope>
    <source>
        <strain evidence="1">MNPRO001-30</strain>
        <tissue evidence="1">Meninges</tissue>
    </source>
</reference>
<evidence type="ECO:0000313" key="2">
    <source>
        <dbReference type="Proteomes" id="UP001196413"/>
    </source>
</evidence>
<sequence>MTTTDITWRCIKKSCGFCLSDISQQRELSLRIVGIDTPPPIIISVVIAHWSRCVSTADYVCQAHLFDDQKLPKAEKVRPLIDERTRTRQLPRVSTNAEDFSQTKVGGCTISDRPRENTATK</sequence>
<dbReference type="EMBL" id="JAHQIW010005038">
    <property type="protein sequence ID" value="KAJ1364703.1"/>
    <property type="molecule type" value="Genomic_DNA"/>
</dbReference>
<name>A0AAD5MXJ7_PARTN</name>
<accession>A0AAD5MXJ7</accession>
<evidence type="ECO:0000313" key="1">
    <source>
        <dbReference type="EMBL" id="KAJ1364703.1"/>
    </source>
</evidence>
<gene>
    <name evidence="1" type="ORF">KIN20_024848</name>
</gene>
<protein>
    <submittedName>
        <fullName evidence="1">Uncharacterized protein</fullName>
    </submittedName>
</protein>
<dbReference type="Proteomes" id="UP001196413">
    <property type="component" value="Unassembled WGS sequence"/>
</dbReference>